<keyword evidence="2" id="KW-1185">Reference proteome</keyword>
<accession>A0ACB8YY01</accession>
<reference evidence="1 2" key="2">
    <citation type="journal article" date="2022" name="Mol. Ecol. Resour.">
        <title>The genomes of chicory, endive, great burdock and yacon provide insights into Asteraceae paleo-polyploidization history and plant inulin production.</title>
        <authorList>
            <person name="Fan W."/>
            <person name="Wang S."/>
            <person name="Wang H."/>
            <person name="Wang A."/>
            <person name="Jiang F."/>
            <person name="Liu H."/>
            <person name="Zhao H."/>
            <person name="Xu D."/>
            <person name="Zhang Y."/>
        </authorList>
    </citation>
    <scope>NUCLEOTIDE SEQUENCE [LARGE SCALE GENOMIC DNA]</scope>
    <source>
        <strain evidence="2">cv. Punajuju</strain>
        <tissue evidence="1">Leaves</tissue>
    </source>
</reference>
<comment type="caution">
    <text evidence="1">The sequence shown here is derived from an EMBL/GenBank/DDBJ whole genome shotgun (WGS) entry which is preliminary data.</text>
</comment>
<gene>
    <name evidence="1" type="ORF">L2E82_48263</name>
</gene>
<reference evidence="2" key="1">
    <citation type="journal article" date="2022" name="Mol. Ecol. Resour.">
        <title>The genomes of chicory, endive, great burdock and yacon provide insights into Asteraceae palaeo-polyploidization history and plant inulin production.</title>
        <authorList>
            <person name="Fan W."/>
            <person name="Wang S."/>
            <person name="Wang H."/>
            <person name="Wang A."/>
            <person name="Jiang F."/>
            <person name="Liu H."/>
            <person name="Zhao H."/>
            <person name="Xu D."/>
            <person name="Zhang Y."/>
        </authorList>
    </citation>
    <scope>NUCLEOTIDE SEQUENCE [LARGE SCALE GENOMIC DNA]</scope>
    <source>
        <strain evidence="2">cv. Punajuju</strain>
    </source>
</reference>
<sequence length="135" mass="14754">MQTHIEVSPIEAFMDLIILLGGIVFVKVFKSKGLNYKRNEIRCCLVHNSSVQVASSVSINAIQASVASTDSLFPLAIHAPFSSLSIFSLSFIIIHSLFLQSHKSRLFSLSLSTLHLKLPIHTCSIADPNEGALFS</sequence>
<organism evidence="1 2">
    <name type="scientific">Cichorium intybus</name>
    <name type="common">Chicory</name>
    <dbReference type="NCBI Taxonomy" id="13427"/>
    <lineage>
        <taxon>Eukaryota</taxon>
        <taxon>Viridiplantae</taxon>
        <taxon>Streptophyta</taxon>
        <taxon>Embryophyta</taxon>
        <taxon>Tracheophyta</taxon>
        <taxon>Spermatophyta</taxon>
        <taxon>Magnoliopsida</taxon>
        <taxon>eudicotyledons</taxon>
        <taxon>Gunneridae</taxon>
        <taxon>Pentapetalae</taxon>
        <taxon>asterids</taxon>
        <taxon>campanulids</taxon>
        <taxon>Asterales</taxon>
        <taxon>Asteraceae</taxon>
        <taxon>Cichorioideae</taxon>
        <taxon>Cichorieae</taxon>
        <taxon>Cichoriinae</taxon>
        <taxon>Cichorium</taxon>
    </lineage>
</organism>
<evidence type="ECO:0000313" key="1">
    <source>
        <dbReference type="EMBL" id="KAI3690283.1"/>
    </source>
</evidence>
<evidence type="ECO:0000313" key="2">
    <source>
        <dbReference type="Proteomes" id="UP001055811"/>
    </source>
</evidence>
<dbReference type="Proteomes" id="UP001055811">
    <property type="component" value="Linkage Group LG09"/>
</dbReference>
<protein>
    <submittedName>
        <fullName evidence="1">Uncharacterized protein</fullName>
    </submittedName>
</protein>
<dbReference type="EMBL" id="CM042017">
    <property type="protein sequence ID" value="KAI3690283.1"/>
    <property type="molecule type" value="Genomic_DNA"/>
</dbReference>
<proteinExistence type="predicted"/>
<name>A0ACB8YY01_CICIN</name>